<keyword evidence="3 9" id="KW-0597">Phosphoprotein</keyword>
<evidence type="ECO:0000256" key="4">
    <source>
        <dbReference type="ARBA" id="ARBA00022679"/>
    </source>
</evidence>
<dbReference type="Pfam" id="PF00512">
    <property type="entry name" value="HisKA"/>
    <property type="match status" value="1"/>
</dbReference>
<evidence type="ECO:0000259" key="10">
    <source>
        <dbReference type="PROSITE" id="PS50109"/>
    </source>
</evidence>
<accession>A0A5M6D891</accession>
<name>A0A5M6D891_9BACT</name>
<dbReference type="CDD" id="cd00130">
    <property type="entry name" value="PAS"/>
    <property type="match status" value="1"/>
</dbReference>
<dbReference type="InterPro" id="IPR003594">
    <property type="entry name" value="HATPase_dom"/>
</dbReference>
<evidence type="ECO:0000256" key="7">
    <source>
        <dbReference type="ARBA" id="ARBA00022840"/>
    </source>
</evidence>
<keyword evidence="6" id="KW-0418">Kinase</keyword>
<feature type="domain" description="Histidine kinase" evidence="10">
    <location>
        <begin position="271"/>
        <end position="485"/>
    </location>
</feature>
<evidence type="ECO:0000313" key="13">
    <source>
        <dbReference type="EMBL" id="KAA5543737.1"/>
    </source>
</evidence>
<dbReference type="SUPFAM" id="SSF55874">
    <property type="entry name" value="ATPase domain of HSP90 chaperone/DNA topoisomerase II/histidine kinase"/>
    <property type="match status" value="1"/>
</dbReference>
<dbReference type="Gene3D" id="3.30.450.20">
    <property type="entry name" value="PAS domain"/>
    <property type="match status" value="1"/>
</dbReference>
<dbReference type="PRINTS" id="PR00344">
    <property type="entry name" value="BCTRLSENSOR"/>
</dbReference>
<dbReference type="PANTHER" id="PTHR43065:SF10">
    <property type="entry name" value="PEROXIDE STRESS-ACTIVATED HISTIDINE KINASE MAK3"/>
    <property type="match status" value="1"/>
</dbReference>
<dbReference type="InterPro" id="IPR035965">
    <property type="entry name" value="PAS-like_dom_sf"/>
</dbReference>
<dbReference type="PANTHER" id="PTHR43065">
    <property type="entry name" value="SENSOR HISTIDINE KINASE"/>
    <property type="match status" value="1"/>
</dbReference>
<dbReference type="InterPro" id="IPR001789">
    <property type="entry name" value="Sig_transdc_resp-reg_receiver"/>
</dbReference>
<evidence type="ECO:0000259" key="12">
    <source>
        <dbReference type="PROSITE" id="PS50112"/>
    </source>
</evidence>
<dbReference type="PROSITE" id="PS50110">
    <property type="entry name" value="RESPONSE_REGULATORY"/>
    <property type="match status" value="1"/>
</dbReference>
<dbReference type="InterPro" id="IPR011006">
    <property type="entry name" value="CheY-like_superfamily"/>
</dbReference>
<dbReference type="InterPro" id="IPR000014">
    <property type="entry name" value="PAS"/>
</dbReference>
<dbReference type="SUPFAM" id="SSF47384">
    <property type="entry name" value="Homodimeric domain of signal transducing histidine kinase"/>
    <property type="match status" value="1"/>
</dbReference>
<dbReference type="CDD" id="cd00156">
    <property type="entry name" value="REC"/>
    <property type="match status" value="1"/>
</dbReference>
<evidence type="ECO:0000256" key="9">
    <source>
        <dbReference type="PROSITE-ProRule" id="PRU00169"/>
    </source>
</evidence>
<dbReference type="Pfam" id="PF00989">
    <property type="entry name" value="PAS"/>
    <property type="match status" value="1"/>
</dbReference>
<proteinExistence type="predicted"/>
<dbReference type="RefSeq" id="WP_150076489.1">
    <property type="nucleotide sequence ID" value="NZ_VWOX01000005.1"/>
</dbReference>
<dbReference type="InterPro" id="IPR004358">
    <property type="entry name" value="Sig_transdc_His_kin-like_C"/>
</dbReference>
<dbReference type="CDD" id="cd00082">
    <property type="entry name" value="HisKA"/>
    <property type="match status" value="1"/>
</dbReference>
<dbReference type="Gene3D" id="1.10.287.130">
    <property type="match status" value="1"/>
</dbReference>
<dbReference type="InterPro" id="IPR003661">
    <property type="entry name" value="HisK_dim/P_dom"/>
</dbReference>
<evidence type="ECO:0000259" key="11">
    <source>
        <dbReference type="PROSITE" id="PS50110"/>
    </source>
</evidence>
<dbReference type="SMART" id="SM00448">
    <property type="entry name" value="REC"/>
    <property type="match status" value="1"/>
</dbReference>
<dbReference type="GO" id="GO:0000155">
    <property type="term" value="F:phosphorelay sensor kinase activity"/>
    <property type="evidence" value="ECO:0007669"/>
    <property type="project" value="InterPro"/>
</dbReference>
<evidence type="ECO:0000256" key="3">
    <source>
        <dbReference type="ARBA" id="ARBA00022553"/>
    </source>
</evidence>
<dbReference type="CDD" id="cd00075">
    <property type="entry name" value="HATPase"/>
    <property type="match status" value="1"/>
</dbReference>
<keyword evidence="8" id="KW-0902">Two-component regulatory system</keyword>
<dbReference type="NCBIfam" id="TIGR00229">
    <property type="entry name" value="sensory_box"/>
    <property type="match status" value="1"/>
</dbReference>
<dbReference type="EC" id="2.7.13.3" evidence="2"/>
<keyword evidence="14" id="KW-1185">Reference proteome</keyword>
<dbReference type="SUPFAM" id="SSF55785">
    <property type="entry name" value="PYP-like sensor domain (PAS domain)"/>
    <property type="match status" value="1"/>
</dbReference>
<keyword evidence="7" id="KW-0067">ATP-binding</keyword>
<dbReference type="InterPro" id="IPR013767">
    <property type="entry name" value="PAS_fold"/>
</dbReference>
<evidence type="ECO:0000256" key="5">
    <source>
        <dbReference type="ARBA" id="ARBA00022741"/>
    </source>
</evidence>
<dbReference type="SMART" id="SM00091">
    <property type="entry name" value="PAS"/>
    <property type="match status" value="1"/>
</dbReference>
<feature type="domain" description="PAS" evidence="12">
    <location>
        <begin position="132"/>
        <end position="203"/>
    </location>
</feature>
<evidence type="ECO:0000313" key="14">
    <source>
        <dbReference type="Proteomes" id="UP000324479"/>
    </source>
</evidence>
<protein>
    <recommendedName>
        <fullName evidence="2">histidine kinase</fullName>
        <ecNumber evidence="2">2.7.13.3</ecNumber>
    </recommendedName>
</protein>
<evidence type="ECO:0000256" key="1">
    <source>
        <dbReference type="ARBA" id="ARBA00000085"/>
    </source>
</evidence>
<dbReference type="InterPro" id="IPR036097">
    <property type="entry name" value="HisK_dim/P_sf"/>
</dbReference>
<dbReference type="InterPro" id="IPR036890">
    <property type="entry name" value="HATPase_C_sf"/>
</dbReference>
<dbReference type="SUPFAM" id="SSF52172">
    <property type="entry name" value="CheY-like"/>
    <property type="match status" value="1"/>
</dbReference>
<evidence type="ECO:0000256" key="6">
    <source>
        <dbReference type="ARBA" id="ARBA00022777"/>
    </source>
</evidence>
<organism evidence="13 14">
    <name type="scientific">Roseiconus nitratireducens</name>
    <dbReference type="NCBI Taxonomy" id="2605748"/>
    <lineage>
        <taxon>Bacteria</taxon>
        <taxon>Pseudomonadati</taxon>
        <taxon>Planctomycetota</taxon>
        <taxon>Planctomycetia</taxon>
        <taxon>Pirellulales</taxon>
        <taxon>Pirellulaceae</taxon>
        <taxon>Roseiconus</taxon>
    </lineage>
</organism>
<dbReference type="GO" id="GO:0005524">
    <property type="term" value="F:ATP binding"/>
    <property type="evidence" value="ECO:0007669"/>
    <property type="project" value="UniProtKB-KW"/>
</dbReference>
<keyword evidence="5" id="KW-0547">Nucleotide-binding</keyword>
<dbReference type="PROSITE" id="PS50109">
    <property type="entry name" value="HIS_KIN"/>
    <property type="match status" value="1"/>
</dbReference>
<comment type="caution">
    <text evidence="13">The sequence shown here is derived from an EMBL/GenBank/DDBJ whole genome shotgun (WGS) entry which is preliminary data.</text>
</comment>
<dbReference type="InterPro" id="IPR005467">
    <property type="entry name" value="His_kinase_dom"/>
</dbReference>
<reference evidence="13 14" key="1">
    <citation type="submission" date="2019-08" db="EMBL/GenBank/DDBJ databases">
        <authorList>
            <person name="Dhanesh K."/>
            <person name="Kumar G."/>
            <person name="Sasikala C."/>
            <person name="Venkata Ramana C."/>
        </authorList>
    </citation>
    <scope>NUCLEOTIDE SEQUENCE [LARGE SCALE GENOMIC DNA]</scope>
    <source>
        <strain evidence="13 14">JC645</strain>
    </source>
</reference>
<dbReference type="Proteomes" id="UP000324479">
    <property type="component" value="Unassembled WGS sequence"/>
</dbReference>
<dbReference type="Pfam" id="PF02518">
    <property type="entry name" value="HATPase_c"/>
    <property type="match status" value="1"/>
</dbReference>
<feature type="modified residue" description="4-aspartylphosphate" evidence="9">
    <location>
        <position position="55"/>
    </location>
</feature>
<dbReference type="AlphaFoldDB" id="A0A5M6D891"/>
<dbReference type="Gene3D" id="3.30.565.10">
    <property type="entry name" value="Histidine kinase-like ATPase, C-terminal domain"/>
    <property type="match status" value="1"/>
</dbReference>
<feature type="domain" description="Response regulatory" evidence="11">
    <location>
        <begin position="6"/>
        <end position="120"/>
    </location>
</feature>
<evidence type="ECO:0000256" key="2">
    <source>
        <dbReference type="ARBA" id="ARBA00012438"/>
    </source>
</evidence>
<dbReference type="SMART" id="SM00387">
    <property type="entry name" value="HATPase_c"/>
    <property type="match status" value="1"/>
</dbReference>
<dbReference type="Gene3D" id="3.40.50.2300">
    <property type="match status" value="1"/>
</dbReference>
<dbReference type="GO" id="GO:0006355">
    <property type="term" value="P:regulation of DNA-templated transcription"/>
    <property type="evidence" value="ECO:0007669"/>
    <property type="project" value="InterPro"/>
</dbReference>
<dbReference type="PROSITE" id="PS50112">
    <property type="entry name" value="PAS"/>
    <property type="match status" value="1"/>
</dbReference>
<dbReference type="EMBL" id="VWOX01000005">
    <property type="protein sequence ID" value="KAA5543737.1"/>
    <property type="molecule type" value="Genomic_DNA"/>
</dbReference>
<gene>
    <name evidence="13" type="ORF">FYK55_11155</name>
</gene>
<sequence length="492" mass="55153">MKDELDILLVEDDPDTRANLCDILELDGHRITVVASAGEARQVTESRRFCIVILDRNLPDGTAEELLPDLKRQLPAAMVIVVTGYADMDSTIAAFRRGASDYILKPINPEALRNSLRRIIRQRQTESHLQQEQEFAEQVLQTAEAVILVLDLQGHIVRFNPFFERITGWELSELSGRDWFESCIPASDRDRIRDVFVATARGNHTTGVINAVRCKNGTERQIRWSNTVLRNDEHEPTAVLAVGVDVTGYLAAQRRAAQAQRLAAIGQTMTALAHESRNALQRIQAGLELLSLDLPDRMETRRDLDSVQRAAHDLNALMEEVRLFAAPIRLHLEEAELHEIAECSWRHLESVRQERQAQLEVTSSAESSVIQGDVVRLEQVFRNLFENSLAACDDPVQIQVELAGPMEIEGVSMIEVTVADNGPGLTPEQRNQIFEPFYTTKSGGTGLGMSITQRVIHAHRGNIMVAEASDQHSGAKFVIHLPTELRDQCYER</sequence>
<comment type="catalytic activity">
    <reaction evidence="1">
        <text>ATP + protein L-histidine = ADP + protein N-phospho-L-histidine.</text>
        <dbReference type="EC" id="2.7.13.3"/>
    </reaction>
</comment>
<keyword evidence="4" id="KW-0808">Transferase</keyword>
<evidence type="ECO:0000256" key="8">
    <source>
        <dbReference type="ARBA" id="ARBA00023012"/>
    </source>
</evidence>
<dbReference type="Pfam" id="PF00072">
    <property type="entry name" value="Response_reg"/>
    <property type="match status" value="1"/>
</dbReference>